<evidence type="ECO:0000313" key="1">
    <source>
        <dbReference type="EMBL" id="KAG0419254.1"/>
    </source>
</evidence>
<dbReference type="Proteomes" id="UP000805193">
    <property type="component" value="Unassembled WGS sequence"/>
</dbReference>
<organism evidence="1 2">
    <name type="scientific">Ixodes persulcatus</name>
    <name type="common">Taiga tick</name>
    <dbReference type="NCBI Taxonomy" id="34615"/>
    <lineage>
        <taxon>Eukaryota</taxon>
        <taxon>Metazoa</taxon>
        <taxon>Ecdysozoa</taxon>
        <taxon>Arthropoda</taxon>
        <taxon>Chelicerata</taxon>
        <taxon>Arachnida</taxon>
        <taxon>Acari</taxon>
        <taxon>Parasitiformes</taxon>
        <taxon>Ixodida</taxon>
        <taxon>Ixodoidea</taxon>
        <taxon>Ixodidae</taxon>
        <taxon>Ixodinae</taxon>
        <taxon>Ixodes</taxon>
    </lineage>
</organism>
<gene>
    <name evidence="1" type="ORF">HPB47_004249</name>
</gene>
<dbReference type="EMBL" id="JABSTQ010010645">
    <property type="protein sequence ID" value="KAG0419254.1"/>
    <property type="molecule type" value="Genomic_DNA"/>
</dbReference>
<accession>A0AC60PGC6</accession>
<sequence length="281" mass="31369">MQQFATALTRHLRSLGVWAWSHLDNFLIAHPDPIILANITRQFVPDLTQCGVRINPKDTQTHPTKTIKFLGFLSEATDAMISHTGARKDEIAALLKKLDQPLPLKTVERFVGHLVFYFSIYRGHYHMLTPPFRLLHKPVSLPPGYVATLQKVWQALPHRVPWTIRAPMTTCASDASDIGLGVTTPYGNVAILTTPARDIYRREAQALCIAALLAEPDTIILIANQALVQAVTRGHGRSVPWQIAVAISLLFVNKRLWSCWVPTDANPADAPSRFIRNQVPN</sequence>
<protein>
    <submittedName>
        <fullName evidence="1">Uncharacterized protein</fullName>
    </submittedName>
</protein>
<comment type="caution">
    <text evidence="1">The sequence shown here is derived from an EMBL/GenBank/DDBJ whole genome shotgun (WGS) entry which is preliminary data.</text>
</comment>
<reference evidence="1 2" key="1">
    <citation type="journal article" date="2020" name="Cell">
        <title>Large-Scale Comparative Analyses of Tick Genomes Elucidate Their Genetic Diversity and Vector Capacities.</title>
        <authorList>
            <consortium name="Tick Genome and Microbiome Consortium (TIGMIC)"/>
            <person name="Jia N."/>
            <person name="Wang J."/>
            <person name="Shi W."/>
            <person name="Du L."/>
            <person name="Sun Y."/>
            <person name="Zhan W."/>
            <person name="Jiang J.F."/>
            <person name="Wang Q."/>
            <person name="Zhang B."/>
            <person name="Ji P."/>
            <person name="Bell-Sakyi L."/>
            <person name="Cui X.M."/>
            <person name="Yuan T.T."/>
            <person name="Jiang B.G."/>
            <person name="Yang W.F."/>
            <person name="Lam T.T."/>
            <person name="Chang Q.C."/>
            <person name="Ding S.J."/>
            <person name="Wang X.J."/>
            <person name="Zhu J.G."/>
            <person name="Ruan X.D."/>
            <person name="Zhao L."/>
            <person name="Wei J.T."/>
            <person name="Ye R.Z."/>
            <person name="Que T.C."/>
            <person name="Du C.H."/>
            <person name="Zhou Y.H."/>
            <person name="Cheng J.X."/>
            <person name="Dai P.F."/>
            <person name="Guo W.B."/>
            <person name="Han X.H."/>
            <person name="Huang E.J."/>
            <person name="Li L.F."/>
            <person name="Wei W."/>
            <person name="Gao Y.C."/>
            <person name="Liu J.Z."/>
            <person name="Shao H.Z."/>
            <person name="Wang X."/>
            <person name="Wang C.C."/>
            <person name="Yang T.C."/>
            <person name="Huo Q.B."/>
            <person name="Li W."/>
            <person name="Chen H.Y."/>
            <person name="Chen S.E."/>
            <person name="Zhou L.G."/>
            <person name="Ni X.B."/>
            <person name="Tian J.H."/>
            <person name="Sheng Y."/>
            <person name="Liu T."/>
            <person name="Pan Y.S."/>
            <person name="Xia L.Y."/>
            <person name="Li J."/>
            <person name="Zhao F."/>
            <person name="Cao W.C."/>
        </authorList>
    </citation>
    <scope>NUCLEOTIDE SEQUENCE [LARGE SCALE GENOMIC DNA]</scope>
    <source>
        <strain evidence="1">Iper-2018</strain>
    </source>
</reference>
<name>A0AC60PGC6_IXOPE</name>
<evidence type="ECO:0000313" key="2">
    <source>
        <dbReference type="Proteomes" id="UP000805193"/>
    </source>
</evidence>
<keyword evidence="2" id="KW-1185">Reference proteome</keyword>
<proteinExistence type="predicted"/>